<dbReference type="Proteomes" id="UP001066276">
    <property type="component" value="Chromosome 9"/>
</dbReference>
<organism evidence="1 2">
    <name type="scientific">Pleurodeles waltl</name>
    <name type="common">Iberian ribbed newt</name>
    <dbReference type="NCBI Taxonomy" id="8319"/>
    <lineage>
        <taxon>Eukaryota</taxon>
        <taxon>Metazoa</taxon>
        <taxon>Chordata</taxon>
        <taxon>Craniata</taxon>
        <taxon>Vertebrata</taxon>
        <taxon>Euteleostomi</taxon>
        <taxon>Amphibia</taxon>
        <taxon>Batrachia</taxon>
        <taxon>Caudata</taxon>
        <taxon>Salamandroidea</taxon>
        <taxon>Salamandridae</taxon>
        <taxon>Pleurodelinae</taxon>
        <taxon>Pleurodeles</taxon>
    </lineage>
</organism>
<proteinExistence type="predicted"/>
<evidence type="ECO:0000313" key="2">
    <source>
        <dbReference type="Proteomes" id="UP001066276"/>
    </source>
</evidence>
<accession>A0AAV7MI78</accession>
<dbReference type="EMBL" id="JANPWB010000013">
    <property type="protein sequence ID" value="KAJ1103046.1"/>
    <property type="molecule type" value="Genomic_DNA"/>
</dbReference>
<evidence type="ECO:0000313" key="1">
    <source>
        <dbReference type="EMBL" id="KAJ1103046.1"/>
    </source>
</evidence>
<gene>
    <name evidence="1" type="ORF">NDU88_000474</name>
</gene>
<name>A0AAV7MI78_PLEWA</name>
<keyword evidence="2" id="KW-1185">Reference proteome</keyword>
<sequence length="235" mass="25713">MLSAGGVGHAGKIPFHITYFIKEPEAIHCSRAHCIRVLLKRGARSVYHPEAYRVPSWEALFLGCLPPGGFQSTTLGGAASGVFTTQRPPEYRLGRRCYRSVYHQEASRVPAWEALFQGCLPPRGLQSTALGGAASGVFTTKRPLEYRLGRCCFWAVYHPEASRVPPWEVLLQGCLPPGGLQSTALGGAATGVFTTRRLPEYRLGRRCSRGVYHPEASRVPPWEALLQECLPPGGL</sequence>
<reference evidence="1" key="1">
    <citation type="journal article" date="2022" name="bioRxiv">
        <title>Sequencing and chromosome-scale assembly of the giantPleurodeles waltlgenome.</title>
        <authorList>
            <person name="Brown T."/>
            <person name="Elewa A."/>
            <person name="Iarovenko S."/>
            <person name="Subramanian E."/>
            <person name="Araus A.J."/>
            <person name="Petzold A."/>
            <person name="Susuki M."/>
            <person name="Suzuki K.-i.T."/>
            <person name="Hayashi T."/>
            <person name="Toyoda A."/>
            <person name="Oliveira C."/>
            <person name="Osipova E."/>
            <person name="Leigh N.D."/>
            <person name="Simon A."/>
            <person name="Yun M.H."/>
        </authorList>
    </citation>
    <scope>NUCLEOTIDE SEQUENCE</scope>
    <source>
        <strain evidence="1">20211129_DDA</strain>
        <tissue evidence="1">Liver</tissue>
    </source>
</reference>
<comment type="caution">
    <text evidence="1">The sequence shown here is derived from an EMBL/GenBank/DDBJ whole genome shotgun (WGS) entry which is preliminary data.</text>
</comment>
<dbReference type="AlphaFoldDB" id="A0AAV7MI78"/>
<protein>
    <submittedName>
        <fullName evidence="1">Uncharacterized protein</fullName>
    </submittedName>
</protein>